<evidence type="ECO:0000259" key="2">
    <source>
        <dbReference type="PROSITE" id="PS50055"/>
    </source>
</evidence>
<dbReference type="InterPro" id="IPR003595">
    <property type="entry name" value="Tyr_Pase_cat"/>
</dbReference>
<protein>
    <submittedName>
        <fullName evidence="4">Tyrosine-protein phosphatase non-receptor type</fullName>
    </submittedName>
</protein>
<dbReference type="InterPro" id="IPR050348">
    <property type="entry name" value="Protein-Tyr_Phosphatase"/>
</dbReference>
<feature type="domain" description="Tyrosine-protein phosphatase" evidence="2">
    <location>
        <begin position="138"/>
        <end position="462"/>
    </location>
</feature>
<dbReference type="Pfam" id="PF00102">
    <property type="entry name" value="Y_phosphatase"/>
    <property type="match status" value="2"/>
</dbReference>
<feature type="region of interest" description="Disordered" evidence="1">
    <location>
        <begin position="258"/>
        <end position="281"/>
    </location>
</feature>
<dbReference type="AlphaFoldDB" id="A0AAW2YVQ7"/>
<keyword evidence="5" id="KW-1185">Reference proteome</keyword>
<evidence type="ECO:0000259" key="3">
    <source>
        <dbReference type="PROSITE" id="PS50056"/>
    </source>
</evidence>
<sequence>MPKREATHSPSRSPSVREDFHVNYTEEVFCSAVFNLDEHIKELYCRHMDDKGRERFLKNHRNSRHRYRTHTRSTSSEQEDDDDCTPPPPTPYSSMGFDDSVFRGFGGDMDSMEDSSNEEPPTPSTSVHYDYETEKDGFYDEFNCLTRYESKLKGASGIHTSAYQPCNMVKNRYKNILPNENTRVKLKTDSNHPTDYINANSITLPPTQTHLPFAVVDPPSYIATQAPLPETFCDFWRMVWEQEVYIIVMLTNDMSDDKVNDTSSEENLDGSSYSDSNTPSSEAFDNCFNKCRIQKYWPSLKETKTFERLTVTNTREESDTDMITRELIIHDNTQPHNRRLLTFYQYTGWPDMGVPPSADSLIRLIQKVNLVWSKHPKQPILTHCSAGVGRTGTFCTIQIVMQQFKHYAEVMAQMGHDIQKCDADKSFNFNIYNIVKALKCNRIGMVQRKEQYVFCYNTIQRWLDKDGLCEPS</sequence>
<dbReference type="PRINTS" id="PR00700">
    <property type="entry name" value="PRTYPHPHTASE"/>
</dbReference>
<organism evidence="4 5">
    <name type="scientific">Acrasis kona</name>
    <dbReference type="NCBI Taxonomy" id="1008807"/>
    <lineage>
        <taxon>Eukaryota</taxon>
        <taxon>Discoba</taxon>
        <taxon>Heterolobosea</taxon>
        <taxon>Tetramitia</taxon>
        <taxon>Eutetramitia</taxon>
        <taxon>Acrasidae</taxon>
        <taxon>Acrasis</taxon>
    </lineage>
</organism>
<comment type="caution">
    <text evidence="4">The sequence shown here is derived from an EMBL/GenBank/DDBJ whole genome shotgun (WGS) entry which is preliminary data.</text>
</comment>
<dbReference type="EMBL" id="JAOPGA020000734">
    <property type="protein sequence ID" value="KAL0481195.1"/>
    <property type="molecule type" value="Genomic_DNA"/>
</dbReference>
<gene>
    <name evidence="4" type="ORF">AKO1_012640</name>
</gene>
<dbReference type="PROSITE" id="PS50056">
    <property type="entry name" value="TYR_PHOSPHATASE_2"/>
    <property type="match status" value="1"/>
</dbReference>
<feature type="compositionally biased region" description="Polar residues" evidence="1">
    <location>
        <begin position="269"/>
        <end position="281"/>
    </location>
</feature>
<dbReference type="SMART" id="SM00404">
    <property type="entry name" value="PTPc_motif"/>
    <property type="match status" value="1"/>
</dbReference>
<dbReference type="GO" id="GO:0004725">
    <property type="term" value="F:protein tyrosine phosphatase activity"/>
    <property type="evidence" value="ECO:0007669"/>
    <property type="project" value="InterPro"/>
</dbReference>
<dbReference type="SUPFAM" id="SSF52799">
    <property type="entry name" value="(Phosphotyrosine protein) phosphatases II"/>
    <property type="match status" value="1"/>
</dbReference>
<evidence type="ECO:0000256" key="1">
    <source>
        <dbReference type="SAM" id="MobiDB-lite"/>
    </source>
</evidence>
<dbReference type="InterPro" id="IPR000387">
    <property type="entry name" value="Tyr_Pase_dom"/>
</dbReference>
<dbReference type="Gene3D" id="3.90.190.10">
    <property type="entry name" value="Protein tyrosine phosphatase superfamily"/>
    <property type="match status" value="1"/>
</dbReference>
<dbReference type="CDD" id="cd00047">
    <property type="entry name" value="PTPc"/>
    <property type="match status" value="1"/>
</dbReference>
<feature type="domain" description="Tyrosine specific protein phosphatases" evidence="3">
    <location>
        <begin position="359"/>
        <end position="453"/>
    </location>
</feature>
<dbReference type="InterPro" id="IPR000242">
    <property type="entry name" value="PTP_cat"/>
</dbReference>
<proteinExistence type="predicted"/>
<reference evidence="4 5" key="1">
    <citation type="submission" date="2024-03" db="EMBL/GenBank/DDBJ databases">
        <title>The Acrasis kona genome and developmental transcriptomes reveal deep origins of eukaryotic multicellular pathways.</title>
        <authorList>
            <person name="Sheikh S."/>
            <person name="Fu C.-J."/>
            <person name="Brown M.W."/>
            <person name="Baldauf S.L."/>
        </authorList>
    </citation>
    <scope>NUCLEOTIDE SEQUENCE [LARGE SCALE GENOMIC DNA]</scope>
    <source>
        <strain evidence="4 5">ATCC MYA-3509</strain>
    </source>
</reference>
<evidence type="ECO:0000313" key="4">
    <source>
        <dbReference type="EMBL" id="KAL0481195.1"/>
    </source>
</evidence>
<dbReference type="SMART" id="SM00194">
    <property type="entry name" value="PTPc"/>
    <property type="match status" value="1"/>
</dbReference>
<feature type="region of interest" description="Disordered" evidence="1">
    <location>
        <begin position="59"/>
        <end position="129"/>
    </location>
</feature>
<evidence type="ECO:0000313" key="5">
    <source>
        <dbReference type="Proteomes" id="UP001431209"/>
    </source>
</evidence>
<dbReference type="PANTHER" id="PTHR19134">
    <property type="entry name" value="RECEPTOR-TYPE TYROSINE-PROTEIN PHOSPHATASE"/>
    <property type="match status" value="1"/>
</dbReference>
<name>A0AAW2YVQ7_9EUKA</name>
<dbReference type="InterPro" id="IPR029021">
    <property type="entry name" value="Prot-tyrosine_phosphatase-like"/>
</dbReference>
<dbReference type="Proteomes" id="UP001431209">
    <property type="component" value="Unassembled WGS sequence"/>
</dbReference>
<dbReference type="PANTHER" id="PTHR19134:SF449">
    <property type="entry name" value="TYROSINE-PROTEIN PHOSPHATASE 1"/>
    <property type="match status" value="1"/>
</dbReference>
<feature type="compositionally biased region" description="Basic residues" evidence="1">
    <location>
        <begin position="59"/>
        <end position="71"/>
    </location>
</feature>
<accession>A0AAW2YVQ7</accession>
<dbReference type="PROSITE" id="PS50055">
    <property type="entry name" value="TYR_PHOSPHATASE_PTP"/>
    <property type="match status" value="1"/>
</dbReference>